<dbReference type="InterPro" id="IPR036291">
    <property type="entry name" value="NAD(P)-bd_dom_sf"/>
</dbReference>
<dbReference type="PRINTS" id="PR00081">
    <property type="entry name" value="GDHRDH"/>
</dbReference>
<dbReference type="RefSeq" id="WP_059038467.1">
    <property type="nucleotide sequence ID" value="NZ_JAADZU010000060.1"/>
</dbReference>
<evidence type="ECO:0000256" key="2">
    <source>
        <dbReference type="ARBA" id="ARBA00023002"/>
    </source>
</evidence>
<comment type="similarity">
    <text evidence="1 3">Belongs to the short-chain dehydrogenases/reductases (SDR) family.</text>
</comment>
<dbReference type="GO" id="GO:0016491">
    <property type="term" value="F:oxidoreductase activity"/>
    <property type="evidence" value="ECO:0007669"/>
    <property type="project" value="UniProtKB-KW"/>
</dbReference>
<reference evidence="4 5" key="1">
    <citation type="submission" date="2020-01" db="EMBL/GenBank/DDBJ databases">
        <title>Investigation of new actinobacteria for the biodesulphurisation of diesel fuel.</title>
        <authorList>
            <person name="Athi Narayanan S.M."/>
        </authorList>
    </citation>
    <scope>NUCLEOTIDE SEQUENCE [LARGE SCALE GENOMIC DNA]</scope>
    <source>
        <strain evidence="4 5">213E</strain>
    </source>
</reference>
<dbReference type="PRINTS" id="PR00080">
    <property type="entry name" value="SDRFAMILY"/>
</dbReference>
<dbReference type="Pfam" id="PF00106">
    <property type="entry name" value="adh_short"/>
    <property type="match status" value="1"/>
</dbReference>
<comment type="caution">
    <text evidence="4">The sequence shown here is derived from an EMBL/GenBank/DDBJ whole genome shotgun (WGS) entry which is preliminary data.</text>
</comment>
<protein>
    <submittedName>
        <fullName evidence="4">SDR family oxidoreductase</fullName>
    </submittedName>
</protein>
<proteinExistence type="inferred from homology"/>
<dbReference type="GO" id="GO:0005829">
    <property type="term" value="C:cytosol"/>
    <property type="evidence" value="ECO:0007669"/>
    <property type="project" value="TreeGrafter"/>
</dbReference>
<evidence type="ECO:0000313" key="5">
    <source>
        <dbReference type="Proteomes" id="UP000466307"/>
    </source>
</evidence>
<dbReference type="EMBL" id="JAADZU010000060">
    <property type="protein sequence ID" value="NDK91213.1"/>
    <property type="molecule type" value="Genomic_DNA"/>
</dbReference>
<dbReference type="SUPFAM" id="SSF51735">
    <property type="entry name" value="NAD(P)-binding Rossmann-fold domains"/>
    <property type="match status" value="1"/>
</dbReference>
<evidence type="ECO:0000256" key="3">
    <source>
        <dbReference type="RuleBase" id="RU000363"/>
    </source>
</evidence>
<keyword evidence="2" id="KW-0560">Oxidoreductase</keyword>
<dbReference type="AlphaFoldDB" id="A0A7K3LSF5"/>
<dbReference type="PANTHER" id="PTHR43391">
    <property type="entry name" value="RETINOL DEHYDROGENASE-RELATED"/>
    <property type="match status" value="1"/>
</dbReference>
<dbReference type="Gene3D" id="3.40.50.720">
    <property type="entry name" value="NAD(P)-binding Rossmann-like Domain"/>
    <property type="match status" value="1"/>
</dbReference>
<name>A0A7K3LSF5_9ACTN</name>
<keyword evidence="5" id="KW-1185">Reference proteome</keyword>
<evidence type="ECO:0000313" key="4">
    <source>
        <dbReference type="EMBL" id="NDK91213.1"/>
    </source>
</evidence>
<gene>
    <name evidence="4" type="ORF">GYA93_16730</name>
</gene>
<accession>A0A7K3LSF5</accession>
<sequence length="232" mass="24127">MTSLQDSVVLVTGANGGLGNHFVHQALDRGAAKVYASARRPMQWEDSRVVPLPLDVTDRDSVTAAAASAPDVGIVINNAGISNGASVIGDHTDLRAMFETNFFGALGVADAFTPALRTHGGTLLNVLSVLSWIGIGDGYSASKAALWSATNTLRLILSRQGVHVAALHLGYTDTPMTAGVDAPKNDPADVVRLAYDGIEAGAAEILADDISRQVKAGLAAPIETLYPQLATR</sequence>
<dbReference type="InterPro" id="IPR002347">
    <property type="entry name" value="SDR_fam"/>
</dbReference>
<dbReference type="NCBIfam" id="NF006119">
    <property type="entry name" value="PRK08264.1-5"/>
    <property type="match status" value="1"/>
</dbReference>
<dbReference type="PANTHER" id="PTHR43391:SF91">
    <property type="entry name" value="OS04G0390700 PROTEIN"/>
    <property type="match status" value="1"/>
</dbReference>
<organism evidence="4 5">
    <name type="scientific">Gordonia desulfuricans</name>
    <dbReference type="NCBI Taxonomy" id="89051"/>
    <lineage>
        <taxon>Bacteria</taxon>
        <taxon>Bacillati</taxon>
        <taxon>Actinomycetota</taxon>
        <taxon>Actinomycetes</taxon>
        <taxon>Mycobacteriales</taxon>
        <taxon>Gordoniaceae</taxon>
        <taxon>Gordonia</taxon>
    </lineage>
</organism>
<dbReference type="Proteomes" id="UP000466307">
    <property type="component" value="Unassembled WGS sequence"/>
</dbReference>
<evidence type="ECO:0000256" key="1">
    <source>
        <dbReference type="ARBA" id="ARBA00006484"/>
    </source>
</evidence>